<dbReference type="AlphaFoldDB" id="A0A5P3AJU0"/>
<comment type="similarity">
    <text evidence="8">Belongs to the TsuA/YedE (TC 9.B.102) family.</text>
</comment>
<evidence type="ECO:0000256" key="4">
    <source>
        <dbReference type="ARBA" id="ARBA00022519"/>
    </source>
</evidence>
<dbReference type="OrthoDB" id="9814020at2"/>
<proteinExistence type="inferred from homology"/>
<comment type="subcellular location">
    <subcellularLocation>
        <location evidence="1">Cell inner membrane</location>
        <topology evidence="1">Multi-pass membrane protein</topology>
    </subcellularLocation>
</comment>
<dbReference type="RefSeq" id="WP_074939947.1">
    <property type="nucleotide sequence ID" value="NZ_CP031598.1"/>
</dbReference>
<gene>
    <name evidence="10" type="ORF">RIdsm_04815</name>
</gene>
<reference evidence="10 11" key="1">
    <citation type="submission" date="2018-08" db="EMBL/GenBank/DDBJ databases">
        <title>Genetic Globetrotter - A new plasmid hitch-hiking vast phylogenetic and geographic distances.</title>
        <authorList>
            <person name="Vollmers J."/>
            <person name="Petersen J."/>
        </authorList>
    </citation>
    <scope>NUCLEOTIDE SEQUENCE [LARGE SCALE GENOMIC DNA]</scope>
    <source>
        <strain evidence="10 11">DSM 26383</strain>
    </source>
</reference>
<dbReference type="EMBL" id="CP031598">
    <property type="protein sequence ID" value="QEW28973.1"/>
    <property type="molecule type" value="Genomic_DNA"/>
</dbReference>
<evidence type="ECO:0000313" key="11">
    <source>
        <dbReference type="Proteomes" id="UP000325785"/>
    </source>
</evidence>
<dbReference type="InterPro" id="IPR007272">
    <property type="entry name" value="Sulf_transp_TsuA/YedE"/>
</dbReference>
<dbReference type="PANTHER" id="PTHR30574">
    <property type="entry name" value="INNER MEMBRANE PROTEIN YEDE"/>
    <property type="match status" value="1"/>
</dbReference>
<evidence type="ECO:0000256" key="8">
    <source>
        <dbReference type="ARBA" id="ARBA00035655"/>
    </source>
</evidence>
<keyword evidence="4" id="KW-0997">Cell inner membrane</keyword>
<organism evidence="10 11">
    <name type="scientific">Roseovarius indicus</name>
    <dbReference type="NCBI Taxonomy" id="540747"/>
    <lineage>
        <taxon>Bacteria</taxon>
        <taxon>Pseudomonadati</taxon>
        <taxon>Pseudomonadota</taxon>
        <taxon>Alphaproteobacteria</taxon>
        <taxon>Rhodobacterales</taxon>
        <taxon>Roseobacteraceae</taxon>
        <taxon>Roseovarius</taxon>
    </lineage>
</organism>
<evidence type="ECO:0000256" key="9">
    <source>
        <dbReference type="SAM" id="Phobius"/>
    </source>
</evidence>
<keyword evidence="2" id="KW-0813">Transport</keyword>
<feature type="transmembrane region" description="Helical" evidence="9">
    <location>
        <begin position="118"/>
        <end position="139"/>
    </location>
</feature>
<feature type="transmembrane region" description="Helical" evidence="9">
    <location>
        <begin position="53"/>
        <end position="71"/>
    </location>
</feature>
<dbReference type="PANTHER" id="PTHR30574:SF1">
    <property type="entry name" value="SULPHUR TRANSPORT DOMAIN-CONTAINING PROTEIN"/>
    <property type="match status" value="1"/>
</dbReference>
<evidence type="ECO:0000256" key="1">
    <source>
        <dbReference type="ARBA" id="ARBA00004429"/>
    </source>
</evidence>
<evidence type="ECO:0000256" key="7">
    <source>
        <dbReference type="ARBA" id="ARBA00023136"/>
    </source>
</evidence>
<dbReference type="KEGG" id="rid:RIdsm_04815"/>
<keyword evidence="7 9" id="KW-0472">Membrane</keyword>
<evidence type="ECO:0000256" key="2">
    <source>
        <dbReference type="ARBA" id="ARBA00022448"/>
    </source>
</evidence>
<keyword evidence="3" id="KW-1003">Cell membrane</keyword>
<keyword evidence="5 9" id="KW-0812">Transmembrane</keyword>
<evidence type="ECO:0000313" key="10">
    <source>
        <dbReference type="EMBL" id="QEW28973.1"/>
    </source>
</evidence>
<accession>A0A5P3AJU0</accession>
<evidence type="ECO:0000256" key="5">
    <source>
        <dbReference type="ARBA" id="ARBA00022692"/>
    </source>
</evidence>
<protein>
    <submittedName>
        <fullName evidence="10">Putative transporter component</fullName>
    </submittedName>
</protein>
<sequence length="142" mass="14179">MIQPDWISGLIGGLMIGSAAALFLLVNGRIMGASGLIGGVVDGSGWSNLIERLAFLAGLVGVPALIALATTRPDTHLTGNLLIVAIAGLAVGIGTRMANGCTSGHGVCGISRLSPRGIVATLVYLGVGAATMLIARHLLGVI</sequence>
<name>A0A5P3AJU0_9RHOB</name>
<keyword evidence="6 9" id="KW-1133">Transmembrane helix</keyword>
<dbReference type="GO" id="GO:0005886">
    <property type="term" value="C:plasma membrane"/>
    <property type="evidence" value="ECO:0007669"/>
    <property type="project" value="UniProtKB-SubCell"/>
</dbReference>
<evidence type="ECO:0000256" key="6">
    <source>
        <dbReference type="ARBA" id="ARBA00022989"/>
    </source>
</evidence>
<dbReference type="Proteomes" id="UP000325785">
    <property type="component" value="Chromosome"/>
</dbReference>
<evidence type="ECO:0000256" key="3">
    <source>
        <dbReference type="ARBA" id="ARBA00022475"/>
    </source>
</evidence>
<feature type="transmembrane region" description="Helical" evidence="9">
    <location>
        <begin position="77"/>
        <end position="98"/>
    </location>
</feature>
<feature type="transmembrane region" description="Helical" evidence="9">
    <location>
        <begin position="6"/>
        <end position="26"/>
    </location>
</feature>